<keyword evidence="3" id="KW-1185">Reference proteome</keyword>
<keyword evidence="1" id="KW-0732">Signal</keyword>
<evidence type="ECO:0008006" key="4">
    <source>
        <dbReference type="Google" id="ProtNLM"/>
    </source>
</evidence>
<evidence type="ECO:0000313" key="3">
    <source>
        <dbReference type="Proteomes" id="UP001596174"/>
    </source>
</evidence>
<proteinExistence type="predicted"/>
<dbReference type="Proteomes" id="UP001596174">
    <property type="component" value="Unassembled WGS sequence"/>
</dbReference>
<reference evidence="3" key="1">
    <citation type="journal article" date="2019" name="Int. J. Syst. Evol. Microbiol.">
        <title>The Global Catalogue of Microorganisms (GCM) 10K type strain sequencing project: providing services to taxonomists for standard genome sequencing and annotation.</title>
        <authorList>
            <consortium name="The Broad Institute Genomics Platform"/>
            <consortium name="The Broad Institute Genome Sequencing Center for Infectious Disease"/>
            <person name="Wu L."/>
            <person name="Ma J."/>
        </authorList>
    </citation>
    <scope>NUCLEOTIDE SEQUENCE [LARGE SCALE GENOMIC DNA]</scope>
    <source>
        <strain evidence="3">JCM 4816</strain>
    </source>
</reference>
<feature type="chain" id="PRO_5047421996" description="Polysaccharide lyase-like protein" evidence="1">
    <location>
        <begin position="28"/>
        <end position="338"/>
    </location>
</feature>
<accession>A0ABW1G3S4</accession>
<dbReference type="EMBL" id="JBHSQJ010000051">
    <property type="protein sequence ID" value="MFC5908237.1"/>
    <property type="molecule type" value="Genomic_DNA"/>
</dbReference>
<name>A0ABW1G3S4_9ACTN</name>
<feature type="signal peptide" evidence="1">
    <location>
        <begin position="1"/>
        <end position="27"/>
    </location>
</feature>
<comment type="caution">
    <text evidence="2">The sequence shown here is derived from an EMBL/GenBank/DDBJ whole genome shotgun (WGS) entry which is preliminary data.</text>
</comment>
<evidence type="ECO:0000256" key="1">
    <source>
        <dbReference type="SAM" id="SignalP"/>
    </source>
</evidence>
<dbReference type="RefSeq" id="WP_380583236.1">
    <property type="nucleotide sequence ID" value="NZ_JBHSQJ010000051.1"/>
</dbReference>
<protein>
    <recommendedName>
        <fullName evidence="4">Polysaccharide lyase-like protein</fullName>
    </recommendedName>
</protein>
<sequence length="338" mass="36784">MKLMQRLAAVGTAAALGLVALGGAAHADVPYQDYGKYVSLNGPHGLSVGGAWGVWTLQAKNPNAATDATDHLLFNMFGVDDPAQFQFQVRAGTTGAWHAAPVHWYQMSSNPRRFPFYLASWDFTGKALRLAPHSVRTFQVRARRLPSRRETSPFPANFTAYLTPKQGSSGQGGNFTARADESVAPWGLHTAIKGLAAKVPADGRHHQFQIRISSDNHANWHLDKASFFLWQGQKYGSMSGPRACDAELEVYDPHGHKWHRVGLGAAGVNQLTVDVAHWATGPAWNRTLTARLTLGAGFRTGSDAFLGFGYYPGSGDPDYFWTTQKIAAVHSARAPRCV</sequence>
<organism evidence="2 3">
    <name type="scientific">Streptacidiphilus monticola</name>
    <dbReference type="NCBI Taxonomy" id="2161674"/>
    <lineage>
        <taxon>Bacteria</taxon>
        <taxon>Bacillati</taxon>
        <taxon>Actinomycetota</taxon>
        <taxon>Actinomycetes</taxon>
        <taxon>Kitasatosporales</taxon>
        <taxon>Streptomycetaceae</taxon>
        <taxon>Streptacidiphilus</taxon>
    </lineage>
</organism>
<gene>
    <name evidence="2" type="ORF">ACFP3V_13565</name>
</gene>
<evidence type="ECO:0000313" key="2">
    <source>
        <dbReference type="EMBL" id="MFC5908237.1"/>
    </source>
</evidence>